<dbReference type="InterPro" id="IPR029063">
    <property type="entry name" value="SAM-dependent_MTases_sf"/>
</dbReference>
<evidence type="ECO:0000313" key="2">
    <source>
        <dbReference type="EMBL" id="KKU25151.1"/>
    </source>
</evidence>
<protein>
    <submittedName>
        <fullName evidence="2">Methylase involved in ubiquinone/menaquinone biosynthesis</fullName>
    </submittedName>
</protein>
<dbReference type="Gene3D" id="3.40.50.150">
    <property type="entry name" value="Vaccinia Virus protein VP39"/>
    <property type="match status" value="1"/>
</dbReference>
<keyword evidence="2" id="KW-0808">Transferase</keyword>
<feature type="domain" description="Methyltransferase" evidence="1">
    <location>
        <begin position="147"/>
        <end position="259"/>
    </location>
</feature>
<dbReference type="GO" id="GO:0008757">
    <property type="term" value="F:S-adenosylmethionine-dependent methyltransferase activity"/>
    <property type="evidence" value="ECO:0007669"/>
    <property type="project" value="InterPro"/>
</dbReference>
<reference evidence="2 3" key="1">
    <citation type="journal article" date="2015" name="Nature">
        <title>rRNA introns, odd ribosomes, and small enigmatic genomes across a large radiation of phyla.</title>
        <authorList>
            <person name="Brown C.T."/>
            <person name="Hug L.A."/>
            <person name="Thomas B.C."/>
            <person name="Sharon I."/>
            <person name="Castelle C.J."/>
            <person name="Singh A."/>
            <person name="Wilkins M.J."/>
            <person name="Williams K.H."/>
            <person name="Banfield J.F."/>
        </authorList>
    </citation>
    <scope>NUCLEOTIDE SEQUENCE [LARGE SCALE GENOMIC DNA]</scope>
</reference>
<dbReference type="Proteomes" id="UP000034643">
    <property type="component" value="Unassembled WGS sequence"/>
</dbReference>
<dbReference type="GO" id="GO:0032259">
    <property type="term" value="P:methylation"/>
    <property type="evidence" value="ECO:0007669"/>
    <property type="project" value="UniProtKB-KW"/>
</dbReference>
<name>A0A0G1NXG8_9BACT</name>
<dbReference type="CDD" id="cd02440">
    <property type="entry name" value="AdoMet_MTases"/>
    <property type="match status" value="1"/>
</dbReference>
<accession>A0A0G1NXG8</accession>
<proteinExistence type="predicted"/>
<comment type="caution">
    <text evidence="2">The sequence shown here is derived from an EMBL/GenBank/DDBJ whole genome shotgun (WGS) entry which is preliminary data.</text>
</comment>
<organism evidence="2 3">
    <name type="scientific">Candidatus Woesebacteria bacterium GW2011_GWF1_46_13</name>
    <dbReference type="NCBI Taxonomy" id="1618602"/>
    <lineage>
        <taxon>Bacteria</taxon>
        <taxon>Candidatus Woeseibacteriota</taxon>
    </lineage>
</organism>
<dbReference type="InterPro" id="IPR025714">
    <property type="entry name" value="Methyltranfer_dom"/>
</dbReference>
<sequence length="334" mass="38728">MNKNFIKNLICPVCKKGLKVEKSLLAKKDKYIHAILSCGCSKYPLFYGILFMNKDGKTERILRLISRKKAENEEVPIFILQRNLPLGMHVFRFFSRFNLFKHLSFKEYLFLMRILGAINEDWYRYLISRFTRNDFYPAKVLSSLVKRNTGVLDLGCGAGQLISILGKKTSSQKICGVDFNIASLYMARKYYAKNSNLIYYDLNKKLPFKDNVFSYIFASDSIHYIKNKKGLGGELKRIIRTSGLIILTNIHNRKFAGTFSDALDYSESIRSYISYFRGFYYSLLSQEAGKRLSLVNPKKLTVFEKGAKMFSVVFYKSHKFSNIFHKPNLSISQE</sequence>
<gene>
    <name evidence="2" type="ORF">UX34_C0002G0014</name>
</gene>
<keyword evidence="2" id="KW-0830">Ubiquinone</keyword>
<dbReference type="SUPFAM" id="SSF53335">
    <property type="entry name" value="S-adenosyl-L-methionine-dependent methyltransferases"/>
    <property type="match status" value="1"/>
</dbReference>
<evidence type="ECO:0000259" key="1">
    <source>
        <dbReference type="Pfam" id="PF13847"/>
    </source>
</evidence>
<dbReference type="Pfam" id="PF13847">
    <property type="entry name" value="Methyltransf_31"/>
    <property type="match status" value="1"/>
</dbReference>
<keyword evidence="2" id="KW-0489">Methyltransferase</keyword>
<evidence type="ECO:0000313" key="3">
    <source>
        <dbReference type="Proteomes" id="UP000034643"/>
    </source>
</evidence>
<dbReference type="EMBL" id="LCLV01000002">
    <property type="protein sequence ID" value="KKU25151.1"/>
    <property type="molecule type" value="Genomic_DNA"/>
</dbReference>
<dbReference type="AlphaFoldDB" id="A0A0G1NXG8"/>